<name>A2Q3S3_MEDTR</name>
<reference evidence="10 13" key="3">
    <citation type="journal article" date="2011" name="Nature">
        <title>The Medicago genome provides insight into the evolution of rhizobial symbioses.</title>
        <authorList>
            <person name="Young N.D."/>
            <person name="Debelle F."/>
            <person name="Oldroyd G.E."/>
            <person name="Geurts R."/>
            <person name="Cannon S.B."/>
            <person name="Udvardi M.K."/>
            <person name="Benedito V.A."/>
            <person name="Mayer K.F."/>
            <person name="Gouzy J."/>
            <person name="Schoof H."/>
            <person name="Van de Peer Y."/>
            <person name="Proost S."/>
            <person name="Cook D.R."/>
            <person name="Meyers B.C."/>
            <person name="Spannagl M."/>
            <person name="Cheung F."/>
            <person name="De Mita S."/>
            <person name="Krishnakumar V."/>
            <person name="Gundlach H."/>
            <person name="Zhou S."/>
            <person name="Mudge J."/>
            <person name="Bharti A.K."/>
            <person name="Murray J.D."/>
            <person name="Naoumkina M.A."/>
            <person name="Rosen B."/>
            <person name="Silverstein K.A."/>
            <person name="Tang H."/>
            <person name="Rombauts S."/>
            <person name="Zhao P.X."/>
            <person name="Zhou P."/>
            <person name="Barbe V."/>
            <person name="Bardou P."/>
            <person name="Bechner M."/>
            <person name="Bellec A."/>
            <person name="Berger A."/>
            <person name="Berges H."/>
            <person name="Bidwell S."/>
            <person name="Bisseling T."/>
            <person name="Choisne N."/>
            <person name="Couloux A."/>
            <person name="Denny R."/>
            <person name="Deshpande S."/>
            <person name="Dai X."/>
            <person name="Doyle J.J."/>
            <person name="Dudez A.M."/>
            <person name="Farmer A.D."/>
            <person name="Fouteau S."/>
            <person name="Franken C."/>
            <person name="Gibelin C."/>
            <person name="Gish J."/>
            <person name="Goldstein S."/>
            <person name="Gonzalez A.J."/>
            <person name="Green P.J."/>
            <person name="Hallab A."/>
            <person name="Hartog M."/>
            <person name="Hua A."/>
            <person name="Humphray S.J."/>
            <person name="Jeong D.H."/>
            <person name="Jing Y."/>
            <person name="Jocker A."/>
            <person name="Kenton S.M."/>
            <person name="Kim D.J."/>
            <person name="Klee K."/>
            <person name="Lai H."/>
            <person name="Lang C."/>
            <person name="Lin S."/>
            <person name="Macmil S.L."/>
            <person name="Magdelenat G."/>
            <person name="Matthews L."/>
            <person name="McCorrison J."/>
            <person name="Monaghan E.L."/>
            <person name="Mun J.H."/>
            <person name="Najar F.Z."/>
            <person name="Nicholson C."/>
            <person name="Noirot C."/>
            <person name="O'Bleness M."/>
            <person name="Paule C.R."/>
            <person name="Poulain J."/>
            <person name="Prion F."/>
            <person name="Qin B."/>
            <person name="Qu C."/>
            <person name="Retzel E.F."/>
            <person name="Riddle C."/>
            <person name="Sallet E."/>
            <person name="Samain S."/>
            <person name="Samson N."/>
            <person name="Sanders I."/>
            <person name="Saurat O."/>
            <person name="Scarpelli C."/>
            <person name="Schiex T."/>
            <person name="Segurens B."/>
            <person name="Severin A.J."/>
            <person name="Sherrier D.J."/>
            <person name="Shi R."/>
            <person name="Sims S."/>
            <person name="Singer S.R."/>
            <person name="Sinharoy S."/>
            <person name="Sterck L."/>
            <person name="Viollet A."/>
            <person name="Wang B.B."/>
            <person name="Wang K."/>
            <person name="Wang M."/>
            <person name="Wang X."/>
            <person name="Warfsmann J."/>
            <person name="Weissenbach J."/>
            <person name="White D.D."/>
            <person name="White J.D."/>
            <person name="Wiley G.B."/>
            <person name="Wincker P."/>
            <person name="Xing Y."/>
            <person name="Yang L."/>
            <person name="Yao Z."/>
            <person name="Ying F."/>
            <person name="Zhai J."/>
            <person name="Zhou L."/>
            <person name="Zuber A."/>
            <person name="Denarie J."/>
            <person name="Dixon R.A."/>
            <person name="May G.D."/>
            <person name="Schwartz D.C."/>
            <person name="Rogers J."/>
            <person name="Quetier F."/>
            <person name="Town C.D."/>
            <person name="Roe B.A."/>
        </authorList>
    </citation>
    <scope>NUCLEOTIDE SEQUENCE [LARGE SCALE GENOMIC DNA]</scope>
    <source>
        <strain evidence="10">A17</strain>
        <strain evidence="12 13">cv. Jemalong A17</strain>
    </source>
</reference>
<reference evidence="9" key="1">
    <citation type="submission" date="2005-03" db="EMBL/GenBank/DDBJ databases">
        <authorList>
            <person name="Town C.D."/>
        </authorList>
    </citation>
    <scope>NUCLEOTIDE SEQUENCE</scope>
</reference>
<dbReference type="Proteomes" id="UP000265566">
    <property type="component" value="Chromosome 7"/>
</dbReference>
<evidence type="ECO:0000313" key="11">
    <source>
        <dbReference type="EMBL" id="RHN44309.1"/>
    </source>
</evidence>
<keyword evidence="4" id="KW-0238">DNA-binding</keyword>
<dbReference type="OrthoDB" id="1414818at2759"/>
<dbReference type="InterPro" id="IPR001471">
    <property type="entry name" value="AP2/ERF_dom"/>
</dbReference>
<dbReference type="Gene3D" id="3.30.730.10">
    <property type="entry name" value="AP2/ERF domain"/>
    <property type="match status" value="1"/>
</dbReference>
<dbReference type="PaxDb" id="3880-AES77521"/>
<keyword evidence="3" id="KW-0805">Transcription regulation</keyword>
<dbReference type="GO" id="GO:0003700">
    <property type="term" value="F:DNA-binding transcription factor activity"/>
    <property type="evidence" value="ECO:0000318"/>
    <property type="project" value="GO_Central"/>
</dbReference>
<dbReference type="Proteomes" id="UP000002051">
    <property type="component" value="Unassembled WGS sequence"/>
</dbReference>
<dbReference type="PANTHER" id="PTHR31194:SF197">
    <property type="entry name" value="OS12G0582900 PROTEIN"/>
    <property type="match status" value="1"/>
</dbReference>
<keyword evidence="13" id="KW-1185">Reference proteome</keyword>
<keyword evidence="2" id="KW-0536">Nodulation</keyword>
<comment type="similarity">
    <text evidence="7">Belongs to the AP2/ERF transcription factor family. ERF subfamily.</text>
</comment>
<evidence type="ECO:0000259" key="8">
    <source>
        <dbReference type="PROSITE" id="PS51032"/>
    </source>
</evidence>
<dbReference type="PROSITE" id="PS51032">
    <property type="entry name" value="AP2_ERF"/>
    <property type="match status" value="1"/>
</dbReference>
<reference evidence="10 13" key="4">
    <citation type="journal article" date="2014" name="BMC Genomics">
        <title>An improved genome release (version Mt4.0) for the model legume Medicago truncatula.</title>
        <authorList>
            <person name="Tang H."/>
            <person name="Krishnakumar V."/>
            <person name="Bidwell S."/>
            <person name="Rosen B."/>
            <person name="Chan A."/>
            <person name="Zhou S."/>
            <person name="Gentzbittel L."/>
            <person name="Childs K.L."/>
            <person name="Yandell M."/>
            <person name="Gundlach H."/>
            <person name="Mayer K.F."/>
            <person name="Schwartz D.C."/>
            <person name="Town C.D."/>
        </authorList>
    </citation>
    <scope>GENOME REANNOTATION</scope>
    <source>
        <strain evidence="12 13">cv. Jemalong A17</strain>
    </source>
</reference>
<evidence type="ECO:0000313" key="14">
    <source>
        <dbReference type="Proteomes" id="UP000265566"/>
    </source>
</evidence>
<reference evidence="12" key="5">
    <citation type="submission" date="2015-04" db="UniProtKB">
        <authorList>
            <consortium name="EnsemblPlants"/>
        </authorList>
    </citation>
    <scope>IDENTIFICATION</scope>
    <source>
        <strain evidence="12">cv. Jemalong A17</strain>
    </source>
</reference>
<evidence type="ECO:0000256" key="7">
    <source>
        <dbReference type="ARBA" id="ARBA00024343"/>
    </source>
</evidence>
<organism evidence="9">
    <name type="scientific">Medicago truncatula</name>
    <name type="common">Barrel medic</name>
    <name type="synonym">Medicago tribuloides</name>
    <dbReference type="NCBI Taxonomy" id="3880"/>
    <lineage>
        <taxon>Eukaryota</taxon>
        <taxon>Viridiplantae</taxon>
        <taxon>Streptophyta</taxon>
        <taxon>Embryophyta</taxon>
        <taxon>Tracheophyta</taxon>
        <taxon>Spermatophyta</taxon>
        <taxon>Magnoliopsida</taxon>
        <taxon>eudicotyledons</taxon>
        <taxon>Gunneridae</taxon>
        <taxon>Pentapetalae</taxon>
        <taxon>rosids</taxon>
        <taxon>fabids</taxon>
        <taxon>Fabales</taxon>
        <taxon>Fabaceae</taxon>
        <taxon>Papilionoideae</taxon>
        <taxon>50 kb inversion clade</taxon>
        <taxon>NPAAA clade</taxon>
        <taxon>Hologalegina</taxon>
        <taxon>IRL clade</taxon>
        <taxon>Trifolieae</taxon>
        <taxon>Medicago</taxon>
    </lineage>
</organism>
<evidence type="ECO:0000313" key="13">
    <source>
        <dbReference type="Proteomes" id="UP000002051"/>
    </source>
</evidence>
<dbReference type="KEGG" id="mtr:11417839"/>
<evidence type="ECO:0000256" key="1">
    <source>
        <dbReference type="ARBA" id="ARBA00004123"/>
    </source>
</evidence>
<dbReference type="SUPFAM" id="SSF54171">
    <property type="entry name" value="DNA-binding domain"/>
    <property type="match status" value="1"/>
</dbReference>
<evidence type="ECO:0000313" key="9">
    <source>
        <dbReference type="EMBL" id="ABN08273.1"/>
    </source>
</evidence>
<dbReference type="InterPro" id="IPR050913">
    <property type="entry name" value="AP2/ERF_ERF"/>
</dbReference>
<feature type="domain" description="AP2/ERF" evidence="8">
    <location>
        <begin position="41"/>
        <end position="98"/>
    </location>
</feature>
<evidence type="ECO:0000256" key="3">
    <source>
        <dbReference type="ARBA" id="ARBA00023015"/>
    </source>
</evidence>
<dbReference type="PRINTS" id="PR00367">
    <property type="entry name" value="ETHRSPELEMNT"/>
</dbReference>
<dbReference type="Gramene" id="rna38412">
    <property type="protein sequence ID" value="RHN44309.1"/>
    <property type="gene ID" value="gene38412"/>
</dbReference>
<dbReference type="EMBL" id="PSQE01000007">
    <property type="protein sequence ID" value="RHN44309.1"/>
    <property type="molecule type" value="Genomic_DNA"/>
</dbReference>
<sequence>MTRKRKISETLVEDINPYETIKEWNEVMKEPSSLEKRSRKRFVGVRQRPSGRWVAEIKDTIQKIRVWLGTFDTAEEAARAYDEAACILRGSNTRTNFLPCSKSSSRNHVLSSKITNLLFQKLKERNYPCGCGRSCEPLNCGKIQENEADADKIAVAMSLPRPQNPLYCTKMQENVADTVKTAVVMLQRPQNPLYYDWSCKPLYYGKVQENTADAVEIAVAMPQRPQNSLYCGHILSCGPQFKTISSPSCSSNSLFINQQQKKQGNVYGNESTYFTNEQFIDFFDGPEEDCCTINSIEFSNNSSAQIDCITSSFESCLTEKDEFICKEKETTSSDERVEDIEENTGLSFNQDFQFLDNVDDAAMNYYSAFNIDHEDIEKHVELEINDDSDESSMLRNAMKRMKYERKFSASLYAFNGIPECLKLKLESDNKMGREFSNELTNLEMACSKKKRMLIRRMNDTYNL</sequence>
<keyword evidence="5" id="KW-0804">Transcription</keyword>
<evidence type="ECO:0000256" key="5">
    <source>
        <dbReference type="ARBA" id="ARBA00023163"/>
    </source>
</evidence>
<dbReference type="GO" id="GO:0009877">
    <property type="term" value="P:nodulation"/>
    <property type="evidence" value="ECO:0007669"/>
    <property type="project" value="UniProtKB-KW"/>
</dbReference>
<dbReference type="Pfam" id="PF00847">
    <property type="entry name" value="AP2"/>
    <property type="match status" value="1"/>
</dbReference>
<dbReference type="FunFam" id="3.30.730.10:FF:000005">
    <property type="entry name" value="ethylene-responsive transcription factor RAP2-11"/>
    <property type="match status" value="1"/>
</dbReference>
<evidence type="ECO:0000256" key="6">
    <source>
        <dbReference type="ARBA" id="ARBA00023242"/>
    </source>
</evidence>
<dbReference type="InterPro" id="IPR036955">
    <property type="entry name" value="AP2/ERF_dom_sf"/>
</dbReference>
<evidence type="ECO:0000313" key="12">
    <source>
        <dbReference type="EnsemblPlants" id="AES77521"/>
    </source>
</evidence>
<dbReference type="EMBL" id="CM001223">
    <property type="protein sequence ID" value="AES77521.1"/>
    <property type="molecule type" value="Genomic_DNA"/>
</dbReference>
<dbReference type="GO" id="GO:0005634">
    <property type="term" value="C:nucleus"/>
    <property type="evidence" value="ECO:0000318"/>
    <property type="project" value="GO_Central"/>
</dbReference>
<dbReference type="HOGENOM" id="CLU_055539_0_0_1"/>
<reference evidence="14" key="6">
    <citation type="journal article" date="2018" name="Nat. Plants">
        <title>Whole-genome landscape of Medicago truncatula symbiotic genes.</title>
        <authorList>
            <person name="Pecrix Y."/>
            <person name="Staton S.E."/>
            <person name="Sallet E."/>
            <person name="Lelandais-Briere C."/>
            <person name="Moreau S."/>
            <person name="Carrere S."/>
            <person name="Blein T."/>
            <person name="Jardinaud M.F."/>
            <person name="Latrasse D."/>
            <person name="Zouine M."/>
            <person name="Zahm M."/>
            <person name="Kreplak J."/>
            <person name="Mayjonade B."/>
            <person name="Satge C."/>
            <person name="Perez M."/>
            <person name="Cauet S."/>
            <person name="Marande W."/>
            <person name="Chantry-Darmon C."/>
            <person name="Lopez-Roques C."/>
            <person name="Bouchez O."/>
            <person name="Berard A."/>
            <person name="Debelle F."/>
            <person name="Munos S."/>
            <person name="Bendahmane A."/>
            <person name="Berges H."/>
            <person name="Niebel A."/>
            <person name="Buitink J."/>
            <person name="Frugier F."/>
            <person name="Benhamed M."/>
            <person name="Crespi M."/>
            <person name="Gouzy J."/>
            <person name="Gamas P."/>
        </authorList>
    </citation>
    <scope>NUCLEOTIDE SEQUENCE [LARGE SCALE GENOMIC DNA]</scope>
    <source>
        <strain evidence="14">cv. Jemalong A17</strain>
    </source>
</reference>
<evidence type="ECO:0000256" key="4">
    <source>
        <dbReference type="ARBA" id="ARBA00023125"/>
    </source>
</evidence>
<evidence type="ECO:0000256" key="2">
    <source>
        <dbReference type="ARBA" id="ARBA00022458"/>
    </source>
</evidence>
<accession>A2Q3S3</accession>
<dbReference type="AlphaFoldDB" id="A2Q3S3"/>
<dbReference type="SMART" id="SM00380">
    <property type="entry name" value="AP2"/>
    <property type="match status" value="1"/>
</dbReference>
<dbReference type="eggNOG" id="ENOG502QTZF">
    <property type="taxonomic scope" value="Eukaryota"/>
</dbReference>
<dbReference type="PANTHER" id="PTHR31194">
    <property type="entry name" value="SHN SHINE , DNA BINDING / TRANSCRIPTION FACTOR"/>
    <property type="match status" value="1"/>
</dbReference>
<dbReference type="GO" id="GO:0000976">
    <property type="term" value="F:transcription cis-regulatory region binding"/>
    <property type="evidence" value="ECO:0000318"/>
    <property type="project" value="GO_Central"/>
</dbReference>
<proteinExistence type="inferred from homology"/>
<dbReference type="CDD" id="cd00018">
    <property type="entry name" value="AP2"/>
    <property type="match status" value="1"/>
</dbReference>
<protein>
    <submittedName>
        <fullName evidence="10">AP2/ERF domain transcription factor</fullName>
    </submittedName>
    <submittedName>
        <fullName evidence="9">Pathogenesis-related transcriptional factor and ERF</fullName>
    </submittedName>
    <submittedName>
        <fullName evidence="11">Putative transcription factor AP2-EREBP family</fullName>
    </submittedName>
</protein>
<comment type="subcellular location">
    <subcellularLocation>
        <location evidence="1">Nucleus</location>
    </subcellularLocation>
</comment>
<gene>
    <name evidence="12" type="primary">11417839</name>
    <name evidence="10" type="ordered locus">MTR_7g011630</name>
    <name evidence="9" type="ORF">MtrDRAFT_AC155888g20v2</name>
    <name evidence="11" type="ORF">MtrunA17_Chr7g0217991</name>
</gene>
<reference evidence="11" key="7">
    <citation type="journal article" date="2018" name="Nat. Plants">
        <title>Whole-genome landscape of Medicago truncatula symbiotic genes.</title>
        <authorList>
            <person name="Pecrix Y."/>
            <person name="Gamas P."/>
            <person name="Carrere S."/>
        </authorList>
    </citation>
    <scope>NUCLEOTIDE SEQUENCE</scope>
    <source>
        <tissue evidence="11">Leaves</tissue>
    </source>
</reference>
<dbReference type="EMBL" id="AC155888">
    <property type="protein sequence ID" value="ABN08273.1"/>
    <property type="molecule type" value="Genomic_DNA"/>
</dbReference>
<dbReference type="InterPro" id="IPR016177">
    <property type="entry name" value="DNA-bd_dom_sf"/>
</dbReference>
<dbReference type="EnsemblPlants" id="AES77521">
    <property type="protein sequence ID" value="AES77521"/>
    <property type="gene ID" value="MTR_7g011630"/>
</dbReference>
<evidence type="ECO:0000313" key="10">
    <source>
        <dbReference type="EMBL" id="AES77521.1"/>
    </source>
</evidence>
<keyword evidence="6" id="KW-0539">Nucleus</keyword>
<reference evidence="9" key="2">
    <citation type="submission" date="2007-03" db="EMBL/GenBank/DDBJ databases">
        <authorList>
            <consortium name="The International Medicago Genome Annotation Group"/>
        </authorList>
    </citation>
    <scope>NUCLEOTIDE SEQUENCE</scope>
</reference>